<feature type="compositionally biased region" description="Low complexity" evidence="1">
    <location>
        <begin position="122"/>
        <end position="134"/>
    </location>
</feature>
<accession>A0A383W553</accession>
<feature type="region of interest" description="Disordered" evidence="1">
    <location>
        <begin position="1"/>
        <end position="45"/>
    </location>
</feature>
<evidence type="ECO:0000256" key="1">
    <source>
        <dbReference type="SAM" id="MobiDB-lite"/>
    </source>
</evidence>
<dbReference type="Proteomes" id="UP000256970">
    <property type="component" value="Unassembled WGS sequence"/>
</dbReference>
<evidence type="ECO:0000313" key="3">
    <source>
        <dbReference type="Proteomes" id="UP000256970"/>
    </source>
</evidence>
<gene>
    <name evidence="2" type="ORF">BQ4739_LOCUS12298</name>
</gene>
<keyword evidence="3" id="KW-1185">Reference proteome</keyword>
<dbReference type="AlphaFoldDB" id="A0A383W553"/>
<feature type="compositionally biased region" description="Pro residues" evidence="1">
    <location>
        <begin position="70"/>
        <end position="83"/>
    </location>
</feature>
<proteinExistence type="predicted"/>
<evidence type="ECO:0000313" key="2">
    <source>
        <dbReference type="EMBL" id="SZX72144.1"/>
    </source>
</evidence>
<feature type="region of interest" description="Disordered" evidence="1">
    <location>
        <begin position="57"/>
        <end position="134"/>
    </location>
</feature>
<dbReference type="EMBL" id="FNXT01001106">
    <property type="protein sequence ID" value="SZX72144.1"/>
    <property type="molecule type" value="Genomic_DNA"/>
</dbReference>
<name>A0A383W553_TETOB</name>
<protein>
    <submittedName>
        <fullName evidence="2">Uncharacterized protein</fullName>
    </submittedName>
</protein>
<feature type="compositionally biased region" description="Polar residues" evidence="1">
    <location>
        <begin position="60"/>
        <end position="69"/>
    </location>
</feature>
<reference evidence="2 3" key="1">
    <citation type="submission" date="2016-10" db="EMBL/GenBank/DDBJ databases">
        <authorList>
            <person name="Cai Z."/>
        </authorList>
    </citation>
    <scope>NUCLEOTIDE SEQUENCE [LARGE SCALE GENOMIC DNA]</scope>
</reference>
<organism evidence="2 3">
    <name type="scientific">Tetradesmus obliquus</name>
    <name type="common">Green alga</name>
    <name type="synonym">Acutodesmus obliquus</name>
    <dbReference type="NCBI Taxonomy" id="3088"/>
    <lineage>
        <taxon>Eukaryota</taxon>
        <taxon>Viridiplantae</taxon>
        <taxon>Chlorophyta</taxon>
        <taxon>core chlorophytes</taxon>
        <taxon>Chlorophyceae</taxon>
        <taxon>CS clade</taxon>
        <taxon>Sphaeropleales</taxon>
        <taxon>Scenedesmaceae</taxon>
        <taxon>Tetradesmus</taxon>
    </lineage>
</organism>
<sequence length="163" mass="17385">MVRQSVSLDPPAKTNLQPERDQVCRSTASASTGVPPSPASMSRQVLPTVLRCAPCAAGAQNRSRQLQPRSQPPAKVPACPPGQPVSHQALRPPSITPRHRHPSCKASTRTPPPLHQEQHKGSQSSTAPASSAQQYKAAVRQNSVDSTNMAAQCVVFVHLVRVV</sequence>
<feature type="compositionally biased region" description="Polar residues" evidence="1">
    <location>
        <begin position="24"/>
        <end position="45"/>
    </location>
</feature>